<protein>
    <recommendedName>
        <fullName evidence="3">Lipocalin-like domain-containing protein</fullName>
    </recommendedName>
</protein>
<dbReference type="Proteomes" id="UP001207116">
    <property type="component" value="Unassembled WGS sequence"/>
</dbReference>
<comment type="caution">
    <text evidence="1">The sequence shown here is derived from an EMBL/GenBank/DDBJ whole genome shotgun (WGS) entry which is preliminary data.</text>
</comment>
<evidence type="ECO:0000313" key="2">
    <source>
        <dbReference type="Proteomes" id="UP001207116"/>
    </source>
</evidence>
<gene>
    <name evidence="1" type="ORF">OO016_13315</name>
</gene>
<name>A0AAE3SQL9_9FLAO</name>
<proteinExistence type="predicted"/>
<reference evidence="1" key="1">
    <citation type="submission" date="2022-11" db="EMBL/GenBank/DDBJ databases">
        <title>The characterization of three novel Bacteroidetes species and genomic analysis of their roles in tidal elemental geochemical cycles.</title>
        <authorList>
            <person name="Ma K.-J."/>
        </authorList>
    </citation>
    <scope>NUCLEOTIDE SEQUENCE</scope>
    <source>
        <strain evidence="1">M415</strain>
    </source>
</reference>
<accession>A0AAE3SQL9</accession>
<dbReference type="EMBL" id="JAPFQP010000004">
    <property type="protein sequence ID" value="MCX2720587.1"/>
    <property type="molecule type" value="Genomic_DNA"/>
</dbReference>
<evidence type="ECO:0008006" key="3">
    <source>
        <dbReference type="Google" id="ProtNLM"/>
    </source>
</evidence>
<evidence type="ECO:0000313" key="1">
    <source>
        <dbReference type="EMBL" id="MCX2720587.1"/>
    </source>
</evidence>
<keyword evidence="2" id="KW-1185">Reference proteome</keyword>
<sequence length="123" mass="14416">MKKFFSLMAIVAIISVSNCTRIPENNDPVIGIWSRLDVNELEESSREAVRQEWIFNDVYLGRYHRYENNTLVFKTDFNWEIRDGVYTINYPGTDMMSQEVVRKDLTAGEVLADTRDNILAFRE</sequence>
<dbReference type="RefSeq" id="WP_266014961.1">
    <property type="nucleotide sequence ID" value="NZ_JAPFQP010000004.1"/>
</dbReference>
<dbReference type="AlphaFoldDB" id="A0AAE3SQL9"/>
<organism evidence="1 2">
    <name type="scientific">Lentiprolixibacter aurantiacus</name>
    <dbReference type="NCBI Taxonomy" id="2993939"/>
    <lineage>
        <taxon>Bacteria</taxon>
        <taxon>Pseudomonadati</taxon>
        <taxon>Bacteroidota</taxon>
        <taxon>Flavobacteriia</taxon>
        <taxon>Flavobacteriales</taxon>
        <taxon>Flavobacteriaceae</taxon>
        <taxon>Lentiprolixibacter</taxon>
    </lineage>
</organism>